<name>A0AAN8JKL2_PATCE</name>
<organism evidence="4 5">
    <name type="scientific">Patella caerulea</name>
    <name type="common">Rayed Mediterranean limpet</name>
    <dbReference type="NCBI Taxonomy" id="87958"/>
    <lineage>
        <taxon>Eukaryota</taxon>
        <taxon>Metazoa</taxon>
        <taxon>Spiralia</taxon>
        <taxon>Lophotrochozoa</taxon>
        <taxon>Mollusca</taxon>
        <taxon>Gastropoda</taxon>
        <taxon>Patellogastropoda</taxon>
        <taxon>Patelloidea</taxon>
        <taxon>Patellidae</taxon>
        <taxon>Patella</taxon>
    </lineage>
</organism>
<dbReference type="Pfam" id="PF24748">
    <property type="entry name" value="Galaxin_repeat"/>
    <property type="match status" value="1"/>
</dbReference>
<dbReference type="Proteomes" id="UP001347796">
    <property type="component" value="Unassembled WGS sequence"/>
</dbReference>
<evidence type="ECO:0000259" key="3">
    <source>
        <dbReference type="Pfam" id="PF24748"/>
    </source>
</evidence>
<feature type="domain" description="Galaxin-like repeats" evidence="3">
    <location>
        <begin position="86"/>
        <end position="132"/>
    </location>
</feature>
<evidence type="ECO:0000313" key="4">
    <source>
        <dbReference type="EMBL" id="KAK6175718.1"/>
    </source>
</evidence>
<feature type="region of interest" description="Disordered" evidence="1">
    <location>
        <begin position="30"/>
        <end position="78"/>
    </location>
</feature>
<accession>A0AAN8JKL2</accession>
<sequence>MNTRLLTTWLVLLVVCIVYVKSEWKDPGTPLKSPFAPPEGKTVQVAKNSGDLHRSDTRKHSHSKNKHTHHDPRGDKILPTRRKVSGQCAGRSYVPRTHICCNGKIIRRQGMRPACCGDVVYDFVFDLCCEKNEVRPRTVGRPFC</sequence>
<gene>
    <name evidence="4" type="ORF">SNE40_014114</name>
</gene>
<dbReference type="EMBL" id="JAZGQO010000010">
    <property type="protein sequence ID" value="KAK6175718.1"/>
    <property type="molecule type" value="Genomic_DNA"/>
</dbReference>
<evidence type="ECO:0000256" key="1">
    <source>
        <dbReference type="SAM" id="MobiDB-lite"/>
    </source>
</evidence>
<proteinExistence type="predicted"/>
<evidence type="ECO:0000256" key="2">
    <source>
        <dbReference type="SAM" id="SignalP"/>
    </source>
</evidence>
<feature type="compositionally biased region" description="Basic residues" evidence="1">
    <location>
        <begin position="56"/>
        <end position="70"/>
    </location>
</feature>
<reference evidence="4 5" key="1">
    <citation type="submission" date="2024-01" db="EMBL/GenBank/DDBJ databases">
        <title>The genome of the rayed Mediterranean limpet Patella caerulea (Linnaeus, 1758).</title>
        <authorList>
            <person name="Anh-Thu Weber A."/>
            <person name="Halstead-Nussloch G."/>
        </authorList>
    </citation>
    <scope>NUCLEOTIDE SEQUENCE [LARGE SCALE GENOMIC DNA]</scope>
    <source>
        <strain evidence="4">AATW-2023a</strain>
        <tissue evidence="4">Whole specimen</tissue>
    </source>
</reference>
<dbReference type="InterPro" id="IPR056601">
    <property type="entry name" value="Galaxin_dom"/>
</dbReference>
<protein>
    <recommendedName>
        <fullName evidence="3">Galaxin-like repeats domain-containing protein</fullName>
    </recommendedName>
</protein>
<keyword evidence="2" id="KW-0732">Signal</keyword>
<evidence type="ECO:0000313" key="5">
    <source>
        <dbReference type="Proteomes" id="UP001347796"/>
    </source>
</evidence>
<feature type="signal peptide" evidence="2">
    <location>
        <begin position="1"/>
        <end position="22"/>
    </location>
</feature>
<dbReference type="AlphaFoldDB" id="A0AAN8JKL2"/>
<keyword evidence="5" id="KW-1185">Reference proteome</keyword>
<feature type="chain" id="PRO_5042819360" description="Galaxin-like repeats domain-containing protein" evidence="2">
    <location>
        <begin position="23"/>
        <end position="144"/>
    </location>
</feature>
<comment type="caution">
    <text evidence="4">The sequence shown here is derived from an EMBL/GenBank/DDBJ whole genome shotgun (WGS) entry which is preliminary data.</text>
</comment>